<evidence type="ECO:0000313" key="3">
    <source>
        <dbReference type="Proteomes" id="UP001165092"/>
    </source>
</evidence>
<feature type="compositionally biased region" description="Basic and acidic residues" evidence="1">
    <location>
        <begin position="140"/>
        <end position="169"/>
    </location>
</feature>
<feature type="region of interest" description="Disordered" evidence="1">
    <location>
        <begin position="126"/>
        <end position="169"/>
    </location>
</feature>
<comment type="caution">
    <text evidence="2">The sequence shown here is derived from an EMBL/GenBank/DDBJ whole genome shotgun (WGS) entry which is preliminary data.</text>
</comment>
<proteinExistence type="predicted"/>
<evidence type="ECO:0000313" key="2">
    <source>
        <dbReference type="EMBL" id="GLU50347.1"/>
    </source>
</evidence>
<keyword evidence="3" id="KW-1185">Reference proteome</keyword>
<accession>A0A9W6PB97</accession>
<dbReference type="Gene3D" id="3.30.420.40">
    <property type="match status" value="2"/>
</dbReference>
<evidence type="ECO:0000256" key="1">
    <source>
        <dbReference type="SAM" id="MobiDB-lite"/>
    </source>
</evidence>
<name>A0A9W6PB97_9ACTN</name>
<dbReference type="InterPro" id="IPR043129">
    <property type="entry name" value="ATPase_NBD"/>
</dbReference>
<feature type="region of interest" description="Disordered" evidence="1">
    <location>
        <begin position="66"/>
        <end position="85"/>
    </location>
</feature>
<dbReference type="AlphaFoldDB" id="A0A9W6PB97"/>
<organism evidence="2 3">
    <name type="scientific">Nocardiopsis ansamitocini</name>
    <dbReference type="NCBI Taxonomy" id="1670832"/>
    <lineage>
        <taxon>Bacteria</taxon>
        <taxon>Bacillati</taxon>
        <taxon>Actinomycetota</taxon>
        <taxon>Actinomycetes</taxon>
        <taxon>Streptosporangiales</taxon>
        <taxon>Nocardiopsidaceae</taxon>
        <taxon>Nocardiopsis</taxon>
    </lineage>
</organism>
<gene>
    <name evidence="2" type="ORF">Nans01_46980</name>
</gene>
<protein>
    <submittedName>
        <fullName evidence="2">Uncharacterized protein</fullName>
    </submittedName>
</protein>
<dbReference type="SUPFAM" id="SSF53067">
    <property type="entry name" value="Actin-like ATPase domain"/>
    <property type="match status" value="1"/>
</dbReference>
<reference evidence="2" key="1">
    <citation type="submission" date="2023-02" db="EMBL/GenBank/DDBJ databases">
        <title>Nocardiopsis ansamitocini NBRC 112285.</title>
        <authorList>
            <person name="Ichikawa N."/>
            <person name="Sato H."/>
            <person name="Tonouchi N."/>
        </authorList>
    </citation>
    <scope>NUCLEOTIDE SEQUENCE</scope>
    <source>
        <strain evidence="2">NBRC 112285</strain>
    </source>
</reference>
<sequence length="169" mass="18395">MGSRFGLPVVIAQDTRSKAYFHCARSGLRRCLVVDLGTSLGGACIDARGTIPALLGQVGRVAHDLSDDARRRKDGRGQGLLSQWTSATGLRETAGRLGSAVTDPNRLDSAVESGEPAVRSLIREFSSQSWSPRFPANWSREPDRRPAPGDADADRDRKTLDRHADFRIP</sequence>
<dbReference type="EMBL" id="BSQG01000013">
    <property type="protein sequence ID" value="GLU50347.1"/>
    <property type="molecule type" value="Genomic_DNA"/>
</dbReference>
<dbReference type="Proteomes" id="UP001165092">
    <property type="component" value="Unassembled WGS sequence"/>
</dbReference>